<dbReference type="SUPFAM" id="SSF103642">
    <property type="entry name" value="Sec-C motif"/>
    <property type="match status" value="1"/>
</dbReference>
<dbReference type="Proteomes" id="UP001595772">
    <property type="component" value="Unassembled WGS sequence"/>
</dbReference>
<dbReference type="EMBL" id="JBHSAO010000003">
    <property type="protein sequence ID" value="MFC4023420.1"/>
    <property type="molecule type" value="Genomic_DNA"/>
</dbReference>
<dbReference type="InterPro" id="IPR019734">
    <property type="entry name" value="TPR_rpt"/>
</dbReference>
<dbReference type="SUPFAM" id="SSF48452">
    <property type="entry name" value="TPR-like"/>
    <property type="match status" value="1"/>
</dbReference>
<dbReference type="Pfam" id="PF02810">
    <property type="entry name" value="SEC-C"/>
    <property type="match status" value="1"/>
</dbReference>
<reference evidence="3" key="1">
    <citation type="journal article" date="2019" name="Int. J. Syst. Evol. Microbiol.">
        <title>The Global Catalogue of Microorganisms (GCM) 10K type strain sequencing project: providing services to taxonomists for standard genome sequencing and annotation.</title>
        <authorList>
            <consortium name="The Broad Institute Genomics Platform"/>
            <consortium name="The Broad Institute Genome Sequencing Center for Infectious Disease"/>
            <person name="Wu L."/>
            <person name="Ma J."/>
        </authorList>
    </citation>
    <scope>NUCLEOTIDE SEQUENCE [LARGE SCALE GENOMIC DNA]</scope>
    <source>
        <strain evidence="3">IBRC-M 10703</strain>
    </source>
</reference>
<dbReference type="PROSITE" id="PS50005">
    <property type="entry name" value="TPR"/>
    <property type="match status" value="1"/>
</dbReference>
<dbReference type="Gene3D" id="1.25.40.10">
    <property type="entry name" value="Tetratricopeptide repeat domain"/>
    <property type="match status" value="1"/>
</dbReference>
<protein>
    <submittedName>
        <fullName evidence="2">SEC-C metal-binding domain-containing protein</fullName>
    </submittedName>
</protein>
<evidence type="ECO:0000313" key="2">
    <source>
        <dbReference type="EMBL" id="MFC4023420.1"/>
    </source>
</evidence>
<comment type="caution">
    <text evidence="2">The sequence shown here is derived from an EMBL/GenBank/DDBJ whole genome shotgun (WGS) entry which is preliminary data.</text>
</comment>
<sequence length="632" mass="72871">MSRPKRNDPCPCGSGKKYKKCCGASDVIAISPEIYNMELEQLHAEIISFALHEHADKMEEVVAEFPPAFLVEDEEQSETYMTSVKLWAIMNVPLFDNNQTIFDIFYNRHLSKIKHTRTKNTFAEWSKAKPGVFDIQSIDEDAQKATVCNIITDDIYEIPYREDDDFEENNIAIGILIPYVQHHKFFFTMLEVFEDMKEEIVYLSQVYTNKDGGLEKNFPPFLADVLMLESDVLEWDNQAQEMVAELFTRNMKTKGADDELISVGVLLWNIYCKKAHPLFKKLGSYAAAVDYFLQVNFTDDPMTQNQIAIEYGTTAATVSTNYRRLEKVLDEEMANMMEKDIDGDTVHTPVSSNMEHEMRDIQKHLEGMDFSSEEELKAYLNDLLANGGIPSTPSTSSRDRALDKLFQAAQAHGYKRTQLINEALSIYPNSPDAYILLADDAKTINEQRQLIHQAMIVGKKDLGENYFKENRGHFWSLIETRPYMRAKETYATLMYHLSDVQEAMLHYEELIELNPNDNQGIRYRLLPIYIEEEMYTVAQSLMKVFEEDDTANFCFNKALVHYYIKGITSETKSLLKDANKQNPFVRDYLLGKKPIPNQGYNHTGFGDETEAIVYAQEHIHLWSGKHKLLKEL</sequence>
<gene>
    <name evidence="2" type="ORF">ACFOUV_06225</name>
</gene>
<proteinExistence type="predicted"/>
<evidence type="ECO:0000256" key="1">
    <source>
        <dbReference type="PROSITE-ProRule" id="PRU00339"/>
    </source>
</evidence>
<keyword evidence="1" id="KW-0802">TPR repeat</keyword>
<keyword evidence="3" id="KW-1185">Reference proteome</keyword>
<feature type="repeat" description="TPR" evidence="1">
    <location>
        <begin position="484"/>
        <end position="517"/>
    </location>
</feature>
<name>A0ABV8GU50_9BACI</name>
<dbReference type="RefSeq" id="WP_379495927.1">
    <property type="nucleotide sequence ID" value="NZ_JBHSAO010000003.1"/>
</dbReference>
<organism evidence="2 3">
    <name type="scientific">Oceanobacillus longus</name>
    <dbReference type="NCBI Taxonomy" id="930120"/>
    <lineage>
        <taxon>Bacteria</taxon>
        <taxon>Bacillati</taxon>
        <taxon>Bacillota</taxon>
        <taxon>Bacilli</taxon>
        <taxon>Bacillales</taxon>
        <taxon>Bacillaceae</taxon>
        <taxon>Oceanobacillus</taxon>
    </lineage>
</organism>
<dbReference type="InterPro" id="IPR004027">
    <property type="entry name" value="SEC_C_motif"/>
</dbReference>
<accession>A0ABV8GU50</accession>
<dbReference type="InterPro" id="IPR011990">
    <property type="entry name" value="TPR-like_helical_dom_sf"/>
</dbReference>
<evidence type="ECO:0000313" key="3">
    <source>
        <dbReference type="Proteomes" id="UP001595772"/>
    </source>
</evidence>
<dbReference type="Gene3D" id="3.10.450.50">
    <property type="match status" value="1"/>
</dbReference>